<dbReference type="Gene3D" id="3.40.1350.10">
    <property type="match status" value="1"/>
</dbReference>
<name>D2RK53_ACIFV</name>
<protein>
    <submittedName>
        <fullName evidence="5">VRR-NUC domain protein</fullName>
    </submittedName>
</protein>
<dbReference type="InterPro" id="IPR014883">
    <property type="entry name" value="VRR_NUC"/>
</dbReference>
<dbReference type="AlphaFoldDB" id="D2RK53"/>
<comment type="cofactor">
    <cofactor evidence="1">
        <name>Mg(2+)</name>
        <dbReference type="ChEBI" id="CHEBI:18420"/>
    </cofactor>
</comment>
<dbReference type="GO" id="GO:0004518">
    <property type="term" value="F:nuclease activity"/>
    <property type="evidence" value="ECO:0007669"/>
    <property type="project" value="UniProtKB-KW"/>
</dbReference>
<keyword evidence="6" id="KW-1185">Reference proteome</keyword>
<dbReference type="SMART" id="SM00990">
    <property type="entry name" value="VRR_NUC"/>
    <property type="match status" value="1"/>
</dbReference>
<sequence>MNFLREKQIEHSLVTAVRKQGGLALKFVSPSYAGMPDRLVLLPDGKMAFVEVKAPGKKPRVLQEKQHRMLRALGFQVFVLDDASAIPGLLKKIAEGGETP</sequence>
<evidence type="ECO:0000256" key="1">
    <source>
        <dbReference type="ARBA" id="ARBA00001946"/>
    </source>
</evidence>
<evidence type="ECO:0000256" key="2">
    <source>
        <dbReference type="ARBA" id="ARBA00022722"/>
    </source>
</evidence>
<reference evidence="5 6" key="1">
    <citation type="journal article" date="2010" name="Stand. Genomic Sci.">
        <title>Complete genome sequence of Acidaminococcus fermentans type strain (VR4).</title>
        <authorList>
            <person name="Chang Y.J."/>
            <person name="Pukall R."/>
            <person name="Saunders E."/>
            <person name="Lapidus A."/>
            <person name="Copeland A."/>
            <person name="Nolan M."/>
            <person name="Glavina Del Rio T."/>
            <person name="Lucas S."/>
            <person name="Chen F."/>
            <person name="Tice H."/>
            <person name="Cheng J.F."/>
            <person name="Han C."/>
            <person name="Detter J.C."/>
            <person name="Bruce D."/>
            <person name="Goodwin L."/>
            <person name="Pitluck S."/>
            <person name="Mikhailova N."/>
            <person name="Liolios K."/>
            <person name="Pati A."/>
            <person name="Ivanova N."/>
            <person name="Mavromatis K."/>
            <person name="Chen A."/>
            <person name="Palaniappan K."/>
            <person name="Land M."/>
            <person name="Hauser L."/>
            <person name="Jeffries C.D."/>
            <person name="Brettin T."/>
            <person name="Rohde M."/>
            <person name="Goker M."/>
            <person name="Bristow J."/>
            <person name="Eisen J.A."/>
            <person name="Markowitz V."/>
            <person name="Hugenholtz P."/>
            <person name="Kyrpides N.C."/>
            <person name="Klenk H.P."/>
        </authorList>
    </citation>
    <scope>NUCLEOTIDE SEQUENCE [LARGE SCALE GENOMIC DNA]</scope>
    <source>
        <strain evidence="6">ATCC 25085 / DSM 20731 / CCUG 9996 / CIP 106432 / VR4</strain>
    </source>
</reference>
<evidence type="ECO:0000256" key="3">
    <source>
        <dbReference type="ARBA" id="ARBA00022801"/>
    </source>
</evidence>
<dbReference type="RefSeq" id="WP_012938444.1">
    <property type="nucleotide sequence ID" value="NC_013740.1"/>
</dbReference>
<evidence type="ECO:0000259" key="4">
    <source>
        <dbReference type="SMART" id="SM00990"/>
    </source>
</evidence>
<evidence type="ECO:0000313" key="6">
    <source>
        <dbReference type="Proteomes" id="UP000001902"/>
    </source>
</evidence>
<dbReference type="OrthoDB" id="6706702at2"/>
<dbReference type="GO" id="GO:0003676">
    <property type="term" value="F:nucleic acid binding"/>
    <property type="evidence" value="ECO:0007669"/>
    <property type="project" value="InterPro"/>
</dbReference>
<keyword evidence="3" id="KW-0378">Hydrolase</keyword>
<keyword evidence="2" id="KW-0540">Nuclease</keyword>
<feature type="domain" description="VRR-NUC" evidence="4">
    <location>
        <begin position="4"/>
        <end position="84"/>
    </location>
</feature>
<dbReference type="InterPro" id="IPR011856">
    <property type="entry name" value="tRNA_endonuc-like_dom_sf"/>
</dbReference>
<dbReference type="GO" id="GO:0016788">
    <property type="term" value="F:hydrolase activity, acting on ester bonds"/>
    <property type="evidence" value="ECO:0007669"/>
    <property type="project" value="InterPro"/>
</dbReference>
<dbReference type="HOGENOM" id="CLU_161041_1_0_9"/>
<gene>
    <name evidence="5" type="ordered locus">Acfer_1086</name>
</gene>
<dbReference type="GeneID" id="78334809"/>
<dbReference type="eggNOG" id="ENOG5032Y88">
    <property type="taxonomic scope" value="Bacteria"/>
</dbReference>
<proteinExistence type="predicted"/>
<dbReference type="EMBL" id="CP001859">
    <property type="protein sequence ID" value="ADB47455.1"/>
    <property type="molecule type" value="Genomic_DNA"/>
</dbReference>
<evidence type="ECO:0000313" key="5">
    <source>
        <dbReference type="EMBL" id="ADB47455.1"/>
    </source>
</evidence>
<organism evidence="5 6">
    <name type="scientific">Acidaminococcus fermentans (strain ATCC 25085 / DSM 20731 / CCUG 9996 / CIP 106432 / VR4)</name>
    <dbReference type="NCBI Taxonomy" id="591001"/>
    <lineage>
        <taxon>Bacteria</taxon>
        <taxon>Bacillati</taxon>
        <taxon>Bacillota</taxon>
        <taxon>Negativicutes</taxon>
        <taxon>Acidaminococcales</taxon>
        <taxon>Acidaminococcaceae</taxon>
        <taxon>Acidaminococcus</taxon>
    </lineage>
</organism>
<accession>D2RK53</accession>
<dbReference type="Proteomes" id="UP000001902">
    <property type="component" value="Chromosome"/>
</dbReference>
<dbReference type="KEGG" id="afn:Acfer_1086"/>
<dbReference type="STRING" id="591001.Acfer_1086"/>